<name>A0A060HD86_XYLFS</name>
<keyword evidence="5" id="KW-0378">Hydrolase</keyword>
<protein>
    <recommendedName>
        <fullName evidence="2">undecaprenyl-diphosphate phosphatase</fullName>
        <ecNumber evidence="2">3.6.1.27</ecNumber>
    </recommendedName>
    <alternativeName>
        <fullName evidence="8">Undecaprenyl pyrophosphate phosphatase</fullName>
    </alternativeName>
</protein>
<evidence type="ECO:0000256" key="8">
    <source>
        <dbReference type="ARBA" id="ARBA00032707"/>
    </source>
</evidence>
<dbReference type="RefSeq" id="WP_020851256.1">
    <property type="nucleotide sequence ID" value="NZ_CP006696.1"/>
</dbReference>
<evidence type="ECO:0000256" key="1">
    <source>
        <dbReference type="ARBA" id="ARBA00004651"/>
    </source>
</evidence>
<evidence type="ECO:0000256" key="2">
    <source>
        <dbReference type="ARBA" id="ARBA00012374"/>
    </source>
</evidence>
<feature type="transmembrane region" description="Helical" evidence="10">
    <location>
        <begin position="141"/>
        <end position="163"/>
    </location>
</feature>
<feature type="transmembrane region" description="Helical" evidence="10">
    <location>
        <begin position="198"/>
        <end position="217"/>
    </location>
</feature>
<dbReference type="GO" id="GO:0005886">
    <property type="term" value="C:plasma membrane"/>
    <property type="evidence" value="ECO:0007669"/>
    <property type="project" value="UniProtKB-SubCell"/>
</dbReference>
<evidence type="ECO:0000256" key="10">
    <source>
        <dbReference type="SAM" id="Phobius"/>
    </source>
</evidence>
<dbReference type="InterPro" id="IPR000326">
    <property type="entry name" value="PAP2/HPO"/>
</dbReference>
<keyword evidence="6 10" id="KW-1133">Transmembrane helix</keyword>
<dbReference type="KEGG" id="xfs:D934_13640"/>
<evidence type="ECO:0000256" key="4">
    <source>
        <dbReference type="ARBA" id="ARBA00022692"/>
    </source>
</evidence>
<accession>A0A060HD86</accession>
<dbReference type="SMART" id="SM00014">
    <property type="entry name" value="acidPPc"/>
    <property type="match status" value="1"/>
</dbReference>
<feature type="transmembrane region" description="Helical" evidence="10">
    <location>
        <begin position="170"/>
        <end position="192"/>
    </location>
</feature>
<dbReference type="EC" id="3.6.1.27" evidence="2"/>
<evidence type="ECO:0000313" key="12">
    <source>
        <dbReference type="EMBL" id="AIC10877.1"/>
    </source>
</evidence>
<evidence type="ECO:0000256" key="5">
    <source>
        <dbReference type="ARBA" id="ARBA00022801"/>
    </source>
</evidence>
<evidence type="ECO:0000259" key="11">
    <source>
        <dbReference type="SMART" id="SM00014"/>
    </source>
</evidence>
<proteinExistence type="predicted"/>
<evidence type="ECO:0000313" key="13">
    <source>
        <dbReference type="Proteomes" id="UP000027215"/>
    </source>
</evidence>
<keyword evidence="7 10" id="KW-0472">Membrane</keyword>
<dbReference type="CDD" id="cd03392">
    <property type="entry name" value="PAP2_like_2"/>
    <property type="match status" value="1"/>
</dbReference>
<gene>
    <name evidence="12" type="ORF">D934_13640</name>
</gene>
<dbReference type="PANTHER" id="PTHR14969">
    <property type="entry name" value="SPHINGOSINE-1-PHOSPHATE PHOSPHOHYDROLASE"/>
    <property type="match status" value="1"/>
</dbReference>
<feature type="domain" description="Phosphatidic acid phosphatase type 2/haloperoxidase" evidence="11">
    <location>
        <begin position="104"/>
        <end position="213"/>
    </location>
</feature>
<dbReference type="SUPFAM" id="SSF48317">
    <property type="entry name" value="Acid phosphatase/Vanadium-dependent haloperoxidase"/>
    <property type="match status" value="1"/>
</dbReference>
<dbReference type="Proteomes" id="UP000027215">
    <property type="component" value="Chromosome"/>
</dbReference>
<dbReference type="HOGENOM" id="CLU_072573_3_0_6"/>
<evidence type="ECO:0000256" key="6">
    <source>
        <dbReference type="ARBA" id="ARBA00022989"/>
    </source>
</evidence>
<dbReference type="AlphaFoldDB" id="A0A060HD86"/>
<dbReference type="GO" id="GO:0050380">
    <property type="term" value="F:undecaprenyl-diphosphatase activity"/>
    <property type="evidence" value="ECO:0007669"/>
    <property type="project" value="UniProtKB-EC"/>
</dbReference>
<dbReference type="InterPro" id="IPR036938">
    <property type="entry name" value="PAP2/HPO_sf"/>
</dbReference>
<keyword evidence="3" id="KW-1003">Cell membrane</keyword>
<reference evidence="12 13" key="1">
    <citation type="submission" date="2013-08" db="EMBL/GenBank/DDBJ databases">
        <authorList>
            <person name="Stouthamer R."/>
            <person name="Nunney L."/>
        </authorList>
    </citation>
    <scope>NUCLEOTIDE SEQUENCE [LARGE SCALE GENOMIC DNA]</scope>
    <source>
        <strain evidence="13">ann-1</strain>
    </source>
</reference>
<sequence length="235" mass="26380">MPVSPTDAFVGFCRWRRAHVRHHQLLCLGVLLPLGLCVVLAVGVYQRQSFCFDLPLLYWIRTLASPNLDAFFVALTQQGYWYGVVGIDVLIVLILLGQRRWYVAGFAGSSLVGAKLLNIAAKHLFQRERPMLWETIAPAHGFSFPSAHAMDAMAMLTVLLVLLQGVRWRGLLMMVPGTFVLLLSASRLYLGVHYPSDILGGWSAALVWVIGLYLLMFRDADRLLALRSRTDPERD</sequence>
<evidence type="ECO:0000256" key="9">
    <source>
        <dbReference type="ARBA" id="ARBA00047594"/>
    </source>
</evidence>
<evidence type="ECO:0000256" key="3">
    <source>
        <dbReference type="ARBA" id="ARBA00022475"/>
    </source>
</evidence>
<evidence type="ECO:0000256" key="7">
    <source>
        <dbReference type="ARBA" id="ARBA00023136"/>
    </source>
</evidence>
<feature type="transmembrane region" description="Helical" evidence="10">
    <location>
        <begin position="25"/>
        <end position="45"/>
    </location>
</feature>
<dbReference type="Gene3D" id="1.20.144.10">
    <property type="entry name" value="Phosphatidic acid phosphatase type 2/haloperoxidase"/>
    <property type="match status" value="1"/>
</dbReference>
<organism evidence="12 13">
    <name type="scientific">Xylella fastidiosa subsp. sandyi Ann-1</name>
    <dbReference type="NCBI Taxonomy" id="155920"/>
    <lineage>
        <taxon>Bacteria</taxon>
        <taxon>Pseudomonadati</taxon>
        <taxon>Pseudomonadota</taxon>
        <taxon>Gammaproteobacteria</taxon>
        <taxon>Lysobacterales</taxon>
        <taxon>Lysobacteraceae</taxon>
        <taxon>Xylella</taxon>
    </lineage>
</organism>
<comment type="subcellular location">
    <subcellularLocation>
        <location evidence="1">Cell membrane</location>
        <topology evidence="1">Multi-pass membrane protein</topology>
    </subcellularLocation>
</comment>
<feature type="transmembrane region" description="Helical" evidence="10">
    <location>
        <begin position="101"/>
        <end position="121"/>
    </location>
</feature>
<dbReference type="PANTHER" id="PTHR14969:SF62">
    <property type="entry name" value="DECAPRENYLPHOSPHORYL-5-PHOSPHORIBOSE PHOSPHATASE RV3807C-RELATED"/>
    <property type="match status" value="1"/>
</dbReference>
<dbReference type="EMBL" id="CP006696">
    <property type="protein sequence ID" value="AIC10877.1"/>
    <property type="molecule type" value="Genomic_DNA"/>
</dbReference>
<dbReference type="PATRIC" id="fig|155920.8.peg.3232"/>
<dbReference type="Pfam" id="PF01569">
    <property type="entry name" value="PAP2"/>
    <property type="match status" value="1"/>
</dbReference>
<comment type="catalytic activity">
    <reaction evidence="9">
        <text>di-trans,octa-cis-undecaprenyl diphosphate + H2O = di-trans,octa-cis-undecaprenyl phosphate + phosphate + H(+)</text>
        <dbReference type="Rhea" id="RHEA:28094"/>
        <dbReference type="ChEBI" id="CHEBI:15377"/>
        <dbReference type="ChEBI" id="CHEBI:15378"/>
        <dbReference type="ChEBI" id="CHEBI:43474"/>
        <dbReference type="ChEBI" id="CHEBI:58405"/>
        <dbReference type="ChEBI" id="CHEBI:60392"/>
        <dbReference type="EC" id="3.6.1.27"/>
    </reaction>
</comment>
<keyword evidence="4 10" id="KW-0812">Transmembrane</keyword>
<feature type="transmembrane region" description="Helical" evidence="10">
    <location>
        <begin position="79"/>
        <end position="96"/>
    </location>
</feature>